<accession>A0A183EYP3</accession>
<proteinExistence type="predicted"/>
<gene>
    <name evidence="2" type="ORF">GPUH_LOCUS26083</name>
</gene>
<feature type="domain" description="C2 tensin-type" evidence="1">
    <location>
        <begin position="4"/>
        <end position="78"/>
    </location>
</feature>
<dbReference type="WBParaSite" id="GPUH_0002611401-mRNA-1">
    <property type="protein sequence ID" value="GPUH_0002611401-mRNA-1"/>
    <property type="gene ID" value="GPUH_0002611401"/>
</dbReference>
<organism evidence="4">
    <name type="scientific">Gongylonema pulchrum</name>
    <dbReference type="NCBI Taxonomy" id="637853"/>
    <lineage>
        <taxon>Eukaryota</taxon>
        <taxon>Metazoa</taxon>
        <taxon>Ecdysozoa</taxon>
        <taxon>Nematoda</taxon>
        <taxon>Chromadorea</taxon>
        <taxon>Rhabditida</taxon>
        <taxon>Spirurina</taxon>
        <taxon>Spiruromorpha</taxon>
        <taxon>Spiruroidea</taxon>
        <taxon>Gongylonematidae</taxon>
        <taxon>Gongylonema</taxon>
    </lineage>
</organism>
<dbReference type="OrthoDB" id="8847946at2759"/>
<reference evidence="4" key="1">
    <citation type="submission" date="2016-06" db="UniProtKB">
        <authorList>
            <consortium name="WormBaseParasite"/>
        </authorList>
    </citation>
    <scope>IDENTIFICATION</scope>
</reference>
<protein>
    <submittedName>
        <fullName evidence="4">C2 tensin-type domain-containing protein</fullName>
    </submittedName>
</protein>
<dbReference type="AlphaFoldDB" id="A0A183EYP3"/>
<reference evidence="2 3" key="2">
    <citation type="submission" date="2018-11" db="EMBL/GenBank/DDBJ databases">
        <authorList>
            <consortium name="Pathogen Informatics"/>
        </authorList>
    </citation>
    <scope>NUCLEOTIDE SEQUENCE [LARGE SCALE GENOMIC DNA]</scope>
</reference>
<evidence type="ECO:0000313" key="2">
    <source>
        <dbReference type="EMBL" id="VDN45077.1"/>
    </source>
</evidence>
<sequence length="78" mass="8757">MVHNKPVVLRSLLISPVPLFNRARTGCRPFVEIHAGGTKLWSTYENYDDLKVFEIPDAQFAEIALGNVPAGDDVQVRY</sequence>
<dbReference type="InterPro" id="IPR014020">
    <property type="entry name" value="Tensin_C2-dom"/>
</dbReference>
<evidence type="ECO:0000313" key="3">
    <source>
        <dbReference type="Proteomes" id="UP000271098"/>
    </source>
</evidence>
<evidence type="ECO:0000259" key="1">
    <source>
        <dbReference type="PROSITE" id="PS51182"/>
    </source>
</evidence>
<evidence type="ECO:0000313" key="4">
    <source>
        <dbReference type="WBParaSite" id="GPUH_0002611401-mRNA-1"/>
    </source>
</evidence>
<name>A0A183EYP3_9BILA</name>
<dbReference type="Pfam" id="PF10409">
    <property type="entry name" value="PTEN_C2"/>
    <property type="match status" value="1"/>
</dbReference>
<dbReference type="EMBL" id="UYRT01108500">
    <property type="protein sequence ID" value="VDN45077.1"/>
    <property type="molecule type" value="Genomic_DNA"/>
</dbReference>
<dbReference type="Proteomes" id="UP000271098">
    <property type="component" value="Unassembled WGS sequence"/>
</dbReference>
<keyword evidence="3" id="KW-1185">Reference proteome</keyword>
<dbReference type="Gene3D" id="2.60.40.1110">
    <property type="match status" value="1"/>
</dbReference>
<dbReference type="PROSITE" id="PS51182">
    <property type="entry name" value="C2_TENSIN"/>
    <property type="match status" value="1"/>
</dbReference>